<dbReference type="SUPFAM" id="SSF56672">
    <property type="entry name" value="DNA/RNA polymerases"/>
    <property type="match status" value="1"/>
</dbReference>
<evidence type="ECO:0000259" key="7">
    <source>
        <dbReference type="PROSITE" id="PS50994"/>
    </source>
</evidence>
<evidence type="ECO:0000256" key="2">
    <source>
        <dbReference type="ARBA" id="ARBA00022695"/>
    </source>
</evidence>
<evidence type="ECO:0000256" key="1">
    <source>
        <dbReference type="ARBA" id="ARBA00022679"/>
    </source>
</evidence>
<name>A0A1R3GNR0_COCAP</name>
<dbReference type="OMA" id="HYLAGNE"/>
<protein>
    <submittedName>
        <fullName evidence="8">Integrase, catalytic core</fullName>
    </submittedName>
</protein>
<dbReference type="Gramene" id="OMO59689">
    <property type="protein sequence ID" value="OMO59689"/>
    <property type="gene ID" value="CCACVL1_24660"/>
</dbReference>
<dbReference type="GO" id="GO:0003964">
    <property type="term" value="F:RNA-directed DNA polymerase activity"/>
    <property type="evidence" value="ECO:0007669"/>
    <property type="project" value="UniProtKB-KW"/>
</dbReference>
<evidence type="ECO:0000256" key="5">
    <source>
        <dbReference type="ARBA" id="ARBA00022801"/>
    </source>
</evidence>
<dbReference type="Gene3D" id="3.10.20.370">
    <property type="match status" value="1"/>
</dbReference>
<dbReference type="EMBL" id="AWWV01013883">
    <property type="protein sequence ID" value="OMO59689.1"/>
    <property type="molecule type" value="Genomic_DNA"/>
</dbReference>
<feature type="domain" description="Integrase catalytic" evidence="7">
    <location>
        <begin position="578"/>
        <end position="690"/>
    </location>
</feature>
<dbReference type="GO" id="GO:0003676">
    <property type="term" value="F:nucleic acid binding"/>
    <property type="evidence" value="ECO:0007669"/>
    <property type="project" value="InterPro"/>
</dbReference>
<dbReference type="PANTHER" id="PTHR35046">
    <property type="entry name" value="ZINC KNUCKLE (CCHC-TYPE) FAMILY PROTEIN"/>
    <property type="match status" value="1"/>
</dbReference>
<gene>
    <name evidence="8" type="ORF">CCACVL1_24660</name>
</gene>
<evidence type="ECO:0000256" key="4">
    <source>
        <dbReference type="ARBA" id="ARBA00022759"/>
    </source>
</evidence>
<evidence type="ECO:0000256" key="6">
    <source>
        <dbReference type="ARBA" id="ARBA00022918"/>
    </source>
</evidence>
<comment type="caution">
    <text evidence="8">The sequence shown here is derived from an EMBL/GenBank/DDBJ whole genome shotgun (WGS) entry which is preliminary data.</text>
</comment>
<keyword evidence="2" id="KW-0548">Nucleotidyltransferase</keyword>
<dbReference type="Gene3D" id="3.30.70.270">
    <property type="match status" value="1"/>
</dbReference>
<dbReference type="PROSITE" id="PS50994">
    <property type="entry name" value="INTEGRASE"/>
    <property type="match status" value="1"/>
</dbReference>
<dbReference type="GO" id="GO:0016787">
    <property type="term" value="F:hydrolase activity"/>
    <property type="evidence" value="ECO:0007669"/>
    <property type="project" value="UniProtKB-KW"/>
</dbReference>
<keyword evidence="4" id="KW-0255">Endonuclease</keyword>
<dbReference type="GO" id="GO:0004519">
    <property type="term" value="F:endonuclease activity"/>
    <property type="evidence" value="ECO:0007669"/>
    <property type="project" value="UniProtKB-KW"/>
</dbReference>
<keyword evidence="3" id="KW-0540">Nuclease</keyword>
<dbReference type="CDD" id="cd09274">
    <property type="entry name" value="RNase_HI_RT_Ty3"/>
    <property type="match status" value="1"/>
</dbReference>
<dbReference type="PANTHER" id="PTHR35046:SF26">
    <property type="entry name" value="RNA-DIRECTED DNA POLYMERASE"/>
    <property type="match status" value="1"/>
</dbReference>
<sequence>MCFWIEHVPLRQIGIRAGWNLVVVVKLIFPNQWMMRLETILESLDALGIDANNSRNNRDPRVEATLGGPVNRQGQRVEDRVAVDNQIAPLNHAKNHVVAVVNDDSEEEELEPNRVFRYQPQQNHGRRFKNNNRQNYREEKAVGKRVVAEGGDNKKGDNPFANGSYENIISKEAMRKLNLRVKKHPTPYSLGLINSESRQLDYDLDVLHSVRSNQYRFEKDGKNFLLLPMQKSDKSKEQNTFLFVAKDFGSEMKESNELYALVVKQRVELQVEEHPDLVQPLLLEFKDIMPDDIPDGLPSMRDIQHHIDLILGKDGSWRMCVDSRAINRTTVGYKFPIPRLDDMLDRLSGSAWFSKLDLKNGFVALKEKMCTAPVLALPDFDKVFEVDCDASGVGIGAVLSQEKRPVAFFSEKLSDSRRKWSTYDKEFYSVVRALKMWEHYLAGNEFVLYSDREALKYLKSQKQITSDMHARWCPKAYEDFSEIWSKVSSKQTSSDFYLLDGYLMHENQLCIPRTSLREQITRYLHAGGLAGHMGCDKTLEAVKERFYWPHLRRDVCRFVEKCYTCQTSKGQSKNTSLYMPLPVPENIGKDLSMDFVLGLPRTQRGAGSVFVVVDKFSKMTHFIPCKKTSDAVAIARLFFMEVVRLHGVPKTITSDRDSKFLSHFWHTLWKIFDSSLNFSSTVHPKTDGQT</sequence>
<dbReference type="InterPro" id="IPR043128">
    <property type="entry name" value="Rev_trsase/Diguanyl_cyclase"/>
</dbReference>
<dbReference type="GO" id="GO:0015074">
    <property type="term" value="P:DNA integration"/>
    <property type="evidence" value="ECO:0007669"/>
    <property type="project" value="InterPro"/>
</dbReference>
<evidence type="ECO:0000313" key="9">
    <source>
        <dbReference type="Proteomes" id="UP000188268"/>
    </source>
</evidence>
<evidence type="ECO:0000256" key="3">
    <source>
        <dbReference type="ARBA" id="ARBA00022722"/>
    </source>
</evidence>
<accession>A0A1R3GNR0</accession>
<dbReference type="SUPFAM" id="SSF53098">
    <property type="entry name" value="Ribonuclease H-like"/>
    <property type="match status" value="1"/>
</dbReference>
<dbReference type="InterPro" id="IPR041373">
    <property type="entry name" value="RT_RNaseH"/>
</dbReference>
<dbReference type="Pfam" id="PF17917">
    <property type="entry name" value="RT_RNaseH"/>
    <property type="match status" value="1"/>
</dbReference>
<reference evidence="8 9" key="1">
    <citation type="submission" date="2013-09" db="EMBL/GenBank/DDBJ databases">
        <title>Corchorus capsularis genome sequencing.</title>
        <authorList>
            <person name="Alam M."/>
            <person name="Haque M.S."/>
            <person name="Islam M.S."/>
            <person name="Emdad E.M."/>
            <person name="Islam M.M."/>
            <person name="Ahmed B."/>
            <person name="Halim A."/>
            <person name="Hossen Q.M.M."/>
            <person name="Hossain M.Z."/>
            <person name="Ahmed R."/>
            <person name="Khan M.M."/>
            <person name="Islam R."/>
            <person name="Rashid M.M."/>
            <person name="Khan S.A."/>
            <person name="Rahman M.S."/>
            <person name="Alam M."/>
        </authorList>
    </citation>
    <scope>NUCLEOTIDE SEQUENCE [LARGE SCALE GENOMIC DNA]</scope>
    <source>
        <strain evidence="9">cv. CVL-1</strain>
        <tissue evidence="8">Whole seedling</tissue>
    </source>
</reference>
<proteinExistence type="predicted"/>
<dbReference type="Pfam" id="PF17921">
    <property type="entry name" value="Integrase_H2C2"/>
    <property type="match status" value="1"/>
</dbReference>
<dbReference type="STRING" id="210143.A0A1R3GNR0"/>
<dbReference type="InterPro" id="IPR036397">
    <property type="entry name" value="RNaseH_sf"/>
</dbReference>
<keyword evidence="9" id="KW-1185">Reference proteome</keyword>
<evidence type="ECO:0000313" key="8">
    <source>
        <dbReference type="EMBL" id="OMO59689.1"/>
    </source>
</evidence>
<organism evidence="8 9">
    <name type="scientific">Corchorus capsularis</name>
    <name type="common">Jute</name>
    <dbReference type="NCBI Taxonomy" id="210143"/>
    <lineage>
        <taxon>Eukaryota</taxon>
        <taxon>Viridiplantae</taxon>
        <taxon>Streptophyta</taxon>
        <taxon>Embryophyta</taxon>
        <taxon>Tracheophyta</taxon>
        <taxon>Spermatophyta</taxon>
        <taxon>Magnoliopsida</taxon>
        <taxon>eudicotyledons</taxon>
        <taxon>Gunneridae</taxon>
        <taxon>Pentapetalae</taxon>
        <taxon>rosids</taxon>
        <taxon>malvids</taxon>
        <taxon>Malvales</taxon>
        <taxon>Malvaceae</taxon>
        <taxon>Grewioideae</taxon>
        <taxon>Apeibeae</taxon>
        <taxon>Corchorus</taxon>
    </lineage>
</organism>
<dbReference type="AlphaFoldDB" id="A0A1R3GNR0"/>
<dbReference type="Gene3D" id="3.10.10.10">
    <property type="entry name" value="HIV Type 1 Reverse Transcriptase, subunit A, domain 1"/>
    <property type="match status" value="1"/>
</dbReference>
<dbReference type="Gene3D" id="1.10.340.70">
    <property type="match status" value="1"/>
</dbReference>
<dbReference type="Gene3D" id="3.30.420.10">
    <property type="entry name" value="Ribonuclease H-like superfamily/Ribonuclease H"/>
    <property type="match status" value="1"/>
</dbReference>
<dbReference type="OrthoDB" id="997232at2759"/>
<keyword evidence="6" id="KW-0695">RNA-directed DNA polymerase</keyword>
<keyword evidence="5" id="KW-0378">Hydrolase</keyword>
<dbReference type="FunFam" id="1.10.340.70:FF:000001">
    <property type="entry name" value="Retrovirus-related Pol polyprotein from transposon gypsy-like Protein"/>
    <property type="match status" value="1"/>
</dbReference>
<dbReference type="InterPro" id="IPR012337">
    <property type="entry name" value="RNaseH-like_sf"/>
</dbReference>
<dbReference type="Proteomes" id="UP000188268">
    <property type="component" value="Unassembled WGS sequence"/>
</dbReference>
<dbReference type="InterPro" id="IPR001584">
    <property type="entry name" value="Integrase_cat-core"/>
</dbReference>
<keyword evidence="1" id="KW-0808">Transferase</keyword>
<dbReference type="InterPro" id="IPR043502">
    <property type="entry name" value="DNA/RNA_pol_sf"/>
</dbReference>
<dbReference type="InterPro" id="IPR041588">
    <property type="entry name" value="Integrase_H2C2"/>
</dbReference>